<evidence type="ECO:0000256" key="3">
    <source>
        <dbReference type="ARBA" id="ARBA00021903"/>
    </source>
</evidence>
<keyword evidence="5 8" id="KW-0812">Transmembrane</keyword>
<gene>
    <name evidence="10" type="primary">psiE</name>
    <name evidence="9" type="ORF">QE210_17815</name>
    <name evidence="10" type="ORF">QE210_18630</name>
</gene>
<dbReference type="Pfam" id="PF06146">
    <property type="entry name" value="PsiE"/>
    <property type="match status" value="1"/>
</dbReference>
<keyword evidence="4" id="KW-1003">Cell membrane</keyword>
<evidence type="ECO:0000256" key="2">
    <source>
        <dbReference type="ARBA" id="ARBA00005632"/>
    </source>
</evidence>
<evidence type="ECO:0000313" key="9">
    <source>
        <dbReference type="EMBL" id="WGM03385.1"/>
    </source>
</evidence>
<organism evidence="10 11">
    <name type="scientific">Arsenophonus nasoniae</name>
    <name type="common">son-killer infecting Nasonia vitripennis</name>
    <dbReference type="NCBI Taxonomy" id="638"/>
    <lineage>
        <taxon>Bacteria</taxon>
        <taxon>Pseudomonadati</taxon>
        <taxon>Pseudomonadota</taxon>
        <taxon>Gammaproteobacteria</taxon>
        <taxon>Enterobacterales</taxon>
        <taxon>Morganellaceae</taxon>
        <taxon>Arsenophonus</taxon>
    </lineage>
</organism>
<evidence type="ECO:0000313" key="10">
    <source>
        <dbReference type="EMBL" id="WGM03518.1"/>
    </source>
</evidence>
<evidence type="ECO:0000256" key="6">
    <source>
        <dbReference type="ARBA" id="ARBA00022989"/>
    </source>
</evidence>
<dbReference type="PANTHER" id="PTHR37819:SF1">
    <property type="entry name" value="PROTEIN PSIE"/>
    <property type="match status" value="1"/>
</dbReference>
<accession>A0AA95KEU2</accession>
<evidence type="ECO:0000256" key="1">
    <source>
        <dbReference type="ARBA" id="ARBA00004429"/>
    </source>
</evidence>
<name>A0AA95KEU2_9GAMM</name>
<dbReference type="EMBL" id="CP123505">
    <property type="protein sequence ID" value="WGM03385.1"/>
    <property type="molecule type" value="Genomic_DNA"/>
</dbReference>
<sequence length="134" mass="15524">MCGLSQSILISRILQWIISFSLLLLAVILIIFLMKETFTLALLLFRAANPAQTYLLLEGIVNYFLYFEFIALIIKYFNSLYHFPLQYFVYIGVTAIIRLIIVEHKDSFSVLIYAISILFMVLALYLANAKRLVE</sequence>
<reference evidence="10" key="1">
    <citation type="submission" date="2023-04" db="EMBL/GenBank/DDBJ databases">
        <title>Genome dynamics across the evolutionary transition to endosymbiosis.</title>
        <authorList>
            <person name="Siozios S."/>
            <person name="Nadal-Jimenez P."/>
            <person name="Azagi T."/>
            <person name="Sprong H."/>
            <person name="Frost C.L."/>
            <person name="Parratt S.R."/>
            <person name="Taylor G."/>
            <person name="Brettell L."/>
            <person name="Lew K.C."/>
            <person name="Croft L."/>
            <person name="King K.C."/>
            <person name="Brockhurst M.A."/>
            <person name="Hypsa V."/>
            <person name="Novakova E."/>
            <person name="Darby A.C."/>
            <person name="Hurst G.D.D."/>
        </authorList>
    </citation>
    <scope>NUCLEOTIDE SEQUENCE</scope>
    <source>
        <strain evidence="10">APv</strain>
        <plasmid evidence="9">paPv1</plasmid>
        <plasmid evidence="10">paPv2</plasmid>
    </source>
</reference>
<dbReference type="Proteomes" id="UP001177595">
    <property type="component" value="Plasmid paPv2"/>
</dbReference>
<protein>
    <recommendedName>
        <fullName evidence="3">Protein PsiE</fullName>
    </recommendedName>
</protein>
<dbReference type="GO" id="GO:0016036">
    <property type="term" value="P:cellular response to phosphate starvation"/>
    <property type="evidence" value="ECO:0007669"/>
    <property type="project" value="InterPro"/>
</dbReference>
<evidence type="ECO:0000256" key="8">
    <source>
        <dbReference type="SAM" id="Phobius"/>
    </source>
</evidence>
<feature type="transmembrane region" description="Helical" evidence="8">
    <location>
        <begin position="13"/>
        <end position="34"/>
    </location>
</feature>
<evidence type="ECO:0000256" key="4">
    <source>
        <dbReference type="ARBA" id="ARBA00022475"/>
    </source>
</evidence>
<comment type="subcellular location">
    <subcellularLocation>
        <location evidence="1">Cell inner membrane</location>
        <topology evidence="1">Multi-pass membrane protein</topology>
    </subcellularLocation>
</comment>
<geneLocation type="plasmid" evidence="9 11">
    <name>paPv1</name>
</geneLocation>
<evidence type="ECO:0000256" key="5">
    <source>
        <dbReference type="ARBA" id="ARBA00022692"/>
    </source>
</evidence>
<keyword evidence="10" id="KW-0614">Plasmid</keyword>
<proteinExistence type="inferred from homology"/>
<comment type="similarity">
    <text evidence="2">Belongs to the PsiE family.</text>
</comment>
<dbReference type="EMBL" id="CP123506">
    <property type="protein sequence ID" value="WGM03518.1"/>
    <property type="molecule type" value="Genomic_DNA"/>
</dbReference>
<dbReference type="GO" id="GO:0005886">
    <property type="term" value="C:plasma membrane"/>
    <property type="evidence" value="ECO:0007669"/>
    <property type="project" value="UniProtKB-SubCell"/>
</dbReference>
<feature type="transmembrane region" description="Helical" evidence="8">
    <location>
        <begin position="108"/>
        <end position="127"/>
    </location>
</feature>
<dbReference type="Proteomes" id="UP001177595">
    <property type="component" value="Plasmid paPv1"/>
</dbReference>
<dbReference type="InterPro" id="IPR009315">
    <property type="entry name" value="P_starv_induced_PsiE"/>
</dbReference>
<feature type="transmembrane region" description="Helical" evidence="8">
    <location>
        <begin position="83"/>
        <end position="101"/>
    </location>
</feature>
<geneLocation type="plasmid" evidence="10 11">
    <name>paPv2</name>
</geneLocation>
<dbReference type="PANTHER" id="PTHR37819">
    <property type="entry name" value="PROTEIN PSIE"/>
    <property type="match status" value="1"/>
</dbReference>
<keyword evidence="7 8" id="KW-0472">Membrane</keyword>
<evidence type="ECO:0000256" key="7">
    <source>
        <dbReference type="ARBA" id="ARBA00023136"/>
    </source>
</evidence>
<dbReference type="NCBIfam" id="NF002765">
    <property type="entry name" value="PRK02833.1-3"/>
    <property type="match status" value="1"/>
</dbReference>
<feature type="transmembrane region" description="Helical" evidence="8">
    <location>
        <begin position="55"/>
        <end position="77"/>
    </location>
</feature>
<dbReference type="AlphaFoldDB" id="A0AA95KEU2"/>
<dbReference type="PIRSF" id="PIRSF029598">
    <property type="entry name" value="PsiE"/>
    <property type="match status" value="1"/>
</dbReference>
<dbReference type="InterPro" id="IPR020948">
    <property type="entry name" value="P_starv_induced_PsiE-like"/>
</dbReference>
<keyword evidence="6 8" id="KW-1133">Transmembrane helix</keyword>
<evidence type="ECO:0000313" key="11">
    <source>
        <dbReference type="Proteomes" id="UP001177595"/>
    </source>
</evidence>